<dbReference type="AlphaFoldDB" id="A0AAE1GA17"/>
<evidence type="ECO:0000313" key="1">
    <source>
        <dbReference type="EMBL" id="KAK3889318.1"/>
    </source>
</evidence>
<comment type="caution">
    <text evidence="1">The sequence shown here is derived from an EMBL/GenBank/DDBJ whole genome shotgun (WGS) entry which is preliminary data.</text>
</comment>
<reference evidence="1" key="1">
    <citation type="submission" date="2023-10" db="EMBL/GenBank/DDBJ databases">
        <title>Genome assemblies of two species of porcelain crab, Petrolisthes cinctipes and Petrolisthes manimaculis (Anomura: Porcellanidae).</title>
        <authorList>
            <person name="Angst P."/>
        </authorList>
    </citation>
    <scope>NUCLEOTIDE SEQUENCE</scope>
    <source>
        <strain evidence="1">PB745_01</strain>
        <tissue evidence="1">Gill</tissue>
    </source>
</reference>
<protein>
    <submittedName>
        <fullName evidence="1">Uncharacterized protein</fullName>
    </submittedName>
</protein>
<accession>A0AAE1GA17</accession>
<organism evidence="1 2">
    <name type="scientific">Petrolisthes cinctipes</name>
    <name type="common">Flat porcelain crab</name>
    <dbReference type="NCBI Taxonomy" id="88211"/>
    <lineage>
        <taxon>Eukaryota</taxon>
        <taxon>Metazoa</taxon>
        <taxon>Ecdysozoa</taxon>
        <taxon>Arthropoda</taxon>
        <taxon>Crustacea</taxon>
        <taxon>Multicrustacea</taxon>
        <taxon>Malacostraca</taxon>
        <taxon>Eumalacostraca</taxon>
        <taxon>Eucarida</taxon>
        <taxon>Decapoda</taxon>
        <taxon>Pleocyemata</taxon>
        <taxon>Anomura</taxon>
        <taxon>Galatheoidea</taxon>
        <taxon>Porcellanidae</taxon>
        <taxon>Petrolisthes</taxon>
    </lineage>
</organism>
<keyword evidence="2" id="KW-1185">Reference proteome</keyword>
<sequence length="150" mass="17121">MVGGEVDVEGVVWKKCVDGRWRGGCGGDGEEEMCGWLVERWMWRGWCGRNVWMVGGGGDVEGVVWKKCVDGRWRGGCGRGGEEEMCGWSVERWMWRGWWGKNVWMVGGEVDVEGMVRKKCVDGWWRGGCGGGGEEKMCGWSVERWMWRGW</sequence>
<name>A0AAE1GA17_PETCI</name>
<dbReference type="EMBL" id="JAWQEG010000496">
    <property type="protein sequence ID" value="KAK3889318.1"/>
    <property type="molecule type" value="Genomic_DNA"/>
</dbReference>
<gene>
    <name evidence="1" type="ORF">Pcinc_006668</name>
</gene>
<proteinExistence type="predicted"/>
<evidence type="ECO:0000313" key="2">
    <source>
        <dbReference type="Proteomes" id="UP001286313"/>
    </source>
</evidence>
<dbReference type="Proteomes" id="UP001286313">
    <property type="component" value="Unassembled WGS sequence"/>
</dbReference>